<gene>
    <name evidence="1" type="ORF">LMG28138_03960</name>
</gene>
<evidence type="ECO:0008006" key="3">
    <source>
        <dbReference type="Google" id="ProtNLM"/>
    </source>
</evidence>
<dbReference type="EMBL" id="CADIKM010000022">
    <property type="protein sequence ID" value="CAB3795862.1"/>
    <property type="molecule type" value="Genomic_DNA"/>
</dbReference>
<accession>A0A6S7CR66</accession>
<proteinExistence type="predicted"/>
<dbReference type="RefSeq" id="WP_246257718.1">
    <property type="nucleotide sequence ID" value="NZ_CADIKM010000022.1"/>
</dbReference>
<organism evidence="1 2">
    <name type="scientific">Pararobbsia alpina</name>
    <dbReference type="NCBI Taxonomy" id="621374"/>
    <lineage>
        <taxon>Bacteria</taxon>
        <taxon>Pseudomonadati</taxon>
        <taxon>Pseudomonadota</taxon>
        <taxon>Betaproteobacteria</taxon>
        <taxon>Burkholderiales</taxon>
        <taxon>Burkholderiaceae</taxon>
        <taxon>Pararobbsia</taxon>
    </lineage>
</organism>
<protein>
    <recommendedName>
        <fullName evidence="3">SHS2 domain-containing protein</fullName>
    </recommendedName>
</protein>
<evidence type="ECO:0000313" key="2">
    <source>
        <dbReference type="Proteomes" id="UP000494115"/>
    </source>
</evidence>
<dbReference type="Gene3D" id="3.30.420.40">
    <property type="match status" value="1"/>
</dbReference>
<name>A0A6S7CR66_9BURK</name>
<dbReference type="Gene3D" id="3.30.1490.300">
    <property type="match status" value="1"/>
</dbReference>
<dbReference type="AlphaFoldDB" id="A0A6S7CR66"/>
<dbReference type="Proteomes" id="UP000494115">
    <property type="component" value="Unassembled WGS sequence"/>
</dbReference>
<evidence type="ECO:0000313" key="1">
    <source>
        <dbReference type="EMBL" id="CAB3795862.1"/>
    </source>
</evidence>
<sequence>MRNWVNGPPLNYAAGIEIGVNAVHVVVLGYGRHSRHASPWLRLLHTGRGTVVAGATSGVDILEPRDVASALVDAFGGPQEVQGWSGAQTSVGLPPSTVLTRTVTLSQLTGHRASRATCLMPAQRRGEPTTLDRFEEGVLAEAERMMSLERNELCVDWFRAPSANDVEQATIVATTRQQVQTRVTTAALAGLRVSTVDGEADAALRACRYWAHIRHPAARACVALWAGPDDTRTWCLRDGAIELVMIGDRGFDMDRLRVWAHHAAPAVIVTAGSAAEFGRRTPDPEHLARALGCVVEPFDPARCCPCVDPTKSLQTGPHYAVAFGLALRGVE</sequence>
<reference evidence="1 2" key="1">
    <citation type="submission" date="2020-04" db="EMBL/GenBank/DDBJ databases">
        <authorList>
            <person name="De Canck E."/>
        </authorList>
    </citation>
    <scope>NUCLEOTIDE SEQUENCE [LARGE SCALE GENOMIC DNA]</scope>
    <source>
        <strain evidence="1 2">LMG 28138</strain>
    </source>
</reference>
<keyword evidence="2" id="KW-1185">Reference proteome</keyword>